<evidence type="ECO:0000313" key="2">
    <source>
        <dbReference type="EMBL" id="SEI84695.1"/>
    </source>
</evidence>
<evidence type="ECO:0000313" key="1">
    <source>
        <dbReference type="EMBL" id="CZQ89332.1"/>
    </source>
</evidence>
<accession>A0A143YKC3</accession>
<dbReference type="RefSeq" id="WP_068621785.1">
    <property type="nucleotide sequence ID" value="NZ_FJNB01000004.1"/>
</dbReference>
<gene>
    <name evidence="2" type="ORF">SAMN05216375_10469</name>
    <name evidence="1" type="ORF">TR210_787</name>
</gene>
<evidence type="ECO:0000313" key="4">
    <source>
        <dbReference type="Proteomes" id="UP000199280"/>
    </source>
</evidence>
<keyword evidence="4" id="KW-1185">Reference proteome</keyword>
<dbReference type="EMBL" id="FJNB01000004">
    <property type="protein sequence ID" value="CZQ89332.1"/>
    <property type="molecule type" value="Genomic_DNA"/>
</dbReference>
<protein>
    <submittedName>
        <fullName evidence="1">Uncharacterized protein</fullName>
    </submittedName>
</protein>
<sequence>MEVQNSQPLIFNLNNFIYEYQVRIHTEAICTDVYVSETGYPRVVIEFSLIDSEAIKELGNTFKLALPSINQAVEKPYSYNVLFKSVAYDIPMDDQGNVDLVDLKGKSFALSIEKKSFDNGDVVPRLINLIAYRD</sequence>
<dbReference type="Proteomes" id="UP000199280">
    <property type="component" value="Unassembled WGS sequence"/>
</dbReference>
<reference evidence="2 4" key="2">
    <citation type="submission" date="2016-10" db="EMBL/GenBank/DDBJ databases">
        <authorList>
            <person name="Varghese N."/>
            <person name="Submissions S."/>
        </authorList>
    </citation>
    <scope>NUCLEOTIDE SEQUENCE [LARGE SCALE GENOMIC DNA]</scope>
    <source>
        <strain evidence="2 4">DSM 22150</strain>
    </source>
</reference>
<dbReference type="Proteomes" id="UP000076878">
    <property type="component" value="Unassembled WGS sequence"/>
</dbReference>
<organism evidence="1 3">
    <name type="scientific">Trichococcus ilyis</name>
    <dbReference type="NCBI Taxonomy" id="640938"/>
    <lineage>
        <taxon>Bacteria</taxon>
        <taxon>Bacillati</taxon>
        <taxon>Bacillota</taxon>
        <taxon>Bacilli</taxon>
        <taxon>Lactobacillales</taxon>
        <taxon>Carnobacteriaceae</taxon>
        <taxon>Trichococcus</taxon>
    </lineage>
</organism>
<name>A0A143YKC3_9LACT</name>
<evidence type="ECO:0000313" key="3">
    <source>
        <dbReference type="Proteomes" id="UP000076878"/>
    </source>
</evidence>
<dbReference type="AlphaFoldDB" id="A0A143YKC3"/>
<proteinExistence type="predicted"/>
<reference evidence="1 3" key="1">
    <citation type="submission" date="2016-02" db="EMBL/GenBank/DDBJ databases">
        <authorList>
            <person name="Wen L."/>
            <person name="He K."/>
            <person name="Yang H."/>
        </authorList>
    </citation>
    <scope>NUCLEOTIDE SEQUENCE [LARGE SCALE GENOMIC DNA]</scope>
    <source>
        <strain evidence="1">Trichococcus_R210</strain>
    </source>
</reference>
<dbReference type="EMBL" id="FNYT01000004">
    <property type="protein sequence ID" value="SEI84695.1"/>
    <property type="molecule type" value="Genomic_DNA"/>
</dbReference>